<proteinExistence type="inferred from homology"/>
<gene>
    <name evidence="41" type="ORF">TREES_T100002132</name>
</gene>
<dbReference type="InterPro" id="IPR003968">
    <property type="entry name" value="K_chnl_volt-dep_Kv"/>
</dbReference>
<dbReference type="FunFam" id="1.10.287.70:FF:000028">
    <property type="entry name" value="potassium voltage-gated channel subfamily D member 3"/>
    <property type="match status" value="1"/>
</dbReference>
<dbReference type="InterPro" id="IPR051138">
    <property type="entry name" value="PIM_Ser/Thr_kinase"/>
</dbReference>
<keyword evidence="18" id="KW-0378">Hydrolase</keyword>
<evidence type="ECO:0000256" key="4">
    <source>
        <dbReference type="ARBA" id="ARBA00010407"/>
    </source>
</evidence>
<feature type="binding site" evidence="36">
    <location>
        <position position="843"/>
    </location>
    <ligand>
        <name>ATP</name>
        <dbReference type="ChEBI" id="CHEBI:30616"/>
    </ligand>
</feature>
<dbReference type="PANTHER" id="PTHR22984">
    <property type="entry name" value="SERINE/THREONINE-PROTEIN KINASE PIM"/>
    <property type="match status" value="1"/>
</dbReference>
<dbReference type="GO" id="GO:0050821">
    <property type="term" value="P:protein stabilization"/>
    <property type="evidence" value="ECO:0007669"/>
    <property type="project" value="UniProtKB-ARBA"/>
</dbReference>
<keyword evidence="15 36" id="KW-0547">Nucleotide-binding</keyword>
<dbReference type="PROSITE" id="PS50802">
    <property type="entry name" value="OTU"/>
    <property type="match status" value="1"/>
</dbReference>
<evidence type="ECO:0000256" key="1">
    <source>
        <dbReference type="ARBA" id="ARBA00000707"/>
    </source>
</evidence>
<dbReference type="FunFam" id="3.30.200.20:FF:000363">
    <property type="entry name" value="Serine/threonine-protein kinase"/>
    <property type="match status" value="1"/>
</dbReference>
<keyword evidence="17" id="KW-0833">Ubl conjugation pathway</keyword>
<evidence type="ECO:0000256" key="12">
    <source>
        <dbReference type="ARBA" id="ARBA00022679"/>
    </source>
</evidence>
<dbReference type="GO" id="GO:0043066">
    <property type="term" value="P:negative regulation of apoptotic process"/>
    <property type="evidence" value="ECO:0007669"/>
    <property type="project" value="UniProtKB-ARBA"/>
</dbReference>
<feature type="transmembrane region" description="Helical" evidence="38">
    <location>
        <begin position="63"/>
        <end position="84"/>
    </location>
</feature>
<feature type="region of interest" description="Disordered" evidence="37">
    <location>
        <begin position="398"/>
        <end position="429"/>
    </location>
</feature>
<evidence type="ECO:0000256" key="28">
    <source>
        <dbReference type="ARBA" id="ARBA00033460"/>
    </source>
</evidence>
<keyword evidence="11" id="KW-0645">Protease</keyword>
<dbReference type="CDD" id="cd22752">
    <property type="entry name" value="OTU_OTUD5-like"/>
    <property type="match status" value="1"/>
</dbReference>
<dbReference type="Pfam" id="PF00069">
    <property type="entry name" value="Pkinase"/>
    <property type="match status" value="1"/>
</dbReference>
<dbReference type="EC" id="3.4.19.12" evidence="6"/>
<evidence type="ECO:0000313" key="41">
    <source>
        <dbReference type="EMBL" id="ELV13046.1"/>
    </source>
</evidence>
<dbReference type="InterPro" id="IPR011009">
    <property type="entry name" value="Kinase-like_dom_sf"/>
</dbReference>
<dbReference type="GO" id="GO:0005524">
    <property type="term" value="F:ATP binding"/>
    <property type="evidence" value="ECO:0007669"/>
    <property type="project" value="UniProtKB-UniRule"/>
</dbReference>
<feature type="region of interest" description="Disordered" evidence="37">
    <location>
        <begin position="1070"/>
        <end position="1093"/>
    </location>
</feature>
<evidence type="ECO:0000256" key="11">
    <source>
        <dbReference type="ARBA" id="ARBA00022670"/>
    </source>
</evidence>
<comment type="similarity">
    <text evidence="4">Belongs to the peptidase C85 family.</text>
</comment>
<evidence type="ECO:0000256" key="29">
    <source>
        <dbReference type="ARBA" id="ARBA00047899"/>
    </source>
</evidence>
<evidence type="ECO:0000256" key="13">
    <source>
        <dbReference type="ARBA" id="ARBA00022692"/>
    </source>
</evidence>
<evidence type="ECO:0000256" key="5">
    <source>
        <dbReference type="ARBA" id="ARBA00012513"/>
    </source>
</evidence>
<evidence type="ECO:0000256" key="36">
    <source>
        <dbReference type="PROSITE-ProRule" id="PRU10141"/>
    </source>
</evidence>
<reference evidence="42" key="1">
    <citation type="submission" date="2012-07" db="EMBL/GenBank/DDBJ databases">
        <title>Genome of the Chinese tree shrew, a rising model animal genetically related to primates.</title>
        <authorList>
            <person name="Zhang G."/>
            <person name="Fan Y."/>
            <person name="Yao Y."/>
            <person name="Huang Z."/>
        </authorList>
    </citation>
    <scope>NUCLEOTIDE SEQUENCE [LARGE SCALE GENOMIC DNA]</scope>
</reference>
<dbReference type="eggNOG" id="KOG2605">
    <property type="taxonomic scope" value="Eukaryota"/>
</dbReference>
<dbReference type="GO" id="GO:0007346">
    <property type="term" value="P:regulation of mitotic cell cycle"/>
    <property type="evidence" value="ECO:0007669"/>
    <property type="project" value="TreeGrafter"/>
</dbReference>
<evidence type="ECO:0000313" key="42">
    <source>
        <dbReference type="Proteomes" id="UP000011518"/>
    </source>
</evidence>
<keyword evidence="24" id="KW-0406">Ion transport</keyword>
<dbReference type="InterPro" id="IPR004054">
    <property type="entry name" value="K_chnl_volt-dep_Kv4.1"/>
</dbReference>
<evidence type="ECO:0000256" key="25">
    <source>
        <dbReference type="ARBA" id="ARBA00023136"/>
    </source>
</evidence>
<keyword evidence="19" id="KW-0788">Thiol protease</keyword>
<evidence type="ECO:0000256" key="7">
    <source>
        <dbReference type="ARBA" id="ARBA00022448"/>
    </source>
</evidence>
<evidence type="ECO:0000256" key="23">
    <source>
        <dbReference type="ARBA" id="ARBA00022989"/>
    </source>
</evidence>
<dbReference type="SUPFAM" id="SSF54001">
    <property type="entry name" value="Cysteine proteinases"/>
    <property type="match status" value="1"/>
</dbReference>
<evidence type="ECO:0000256" key="14">
    <source>
        <dbReference type="ARBA" id="ARBA00022703"/>
    </source>
</evidence>
<evidence type="ECO:0000256" key="20">
    <source>
        <dbReference type="ARBA" id="ARBA00022826"/>
    </source>
</evidence>
<evidence type="ECO:0000256" key="8">
    <source>
        <dbReference type="ARBA" id="ARBA00022527"/>
    </source>
</evidence>
<keyword evidence="22" id="KW-0630">Potassium</keyword>
<dbReference type="FunFam" id="1.10.510.10:FF:000413">
    <property type="entry name" value="Serine/threonine-protein kinase"/>
    <property type="match status" value="1"/>
</dbReference>
<organism evidence="41 42">
    <name type="scientific">Tupaia chinensis</name>
    <name type="common">Chinese tree shrew</name>
    <name type="synonym">Tupaia belangeri chinensis</name>
    <dbReference type="NCBI Taxonomy" id="246437"/>
    <lineage>
        <taxon>Eukaryota</taxon>
        <taxon>Metazoa</taxon>
        <taxon>Chordata</taxon>
        <taxon>Craniata</taxon>
        <taxon>Vertebrata</taxon>
        <taxon>Euteleostomi</taxon>
        <taxon>Mammalia</taxon>
        <taxon>Eutheria</taxon>
        <taxon>Euarchontoglires</taxon>
        <taxon>Scandentia</taxon>
        <taxon>Tupaiidae</taxon>
        <taxon>Tupaia</taxon>
    </lineage>
</organism>
<dbReference type="PRINTS" id="PR01516">
    <property type="entry name" value="KV41CHANNEL"/>
</dbReference>
<dbReference type="MEROPS" id="C85.001"/>
<comment type="subunit">
    <text evidence="32">Interacts with TRAF3.</text>
</comment>
<dbReference type="PRINTS" id="PR01491">
    <property type="entry name" value="KVCHANNEL"/>
</dbReference>
<keyword evidence="8" id="KW-0723">Serine/threonine-protein kinase</keyword>
<evidence type="ECO:0000256" key="6">
    <source>
        <dbReference type="ARBA" id="ARBA00012759"/>
    </source>
</evidence>
<feature type="compositionally biased region" description="Low complexity" evidence="37">
    <location>
        <begin position="697"/>
        <end position="708"/>
    </location>
</feature>
<evidence type="ECO:0000256" key="38">
    <source>
        <dbReference type="SAM" id="Phobius"/>
    </source>
</evidence>
<evidence type="ECO:0000256" key="22">
    <source>
        <dbReference type="ARBA" id="ARBA00022958"/>
    </source>
</evidence>
<evidence type="ECO:0000259" key="39">
    <source>
        <dbReference type="PROSITE" id="PS50011"/>
    </source>
</evidence>
<dbReference type="GO" id="GO:0001818">
    <property type="term" value="P:negative regulation of cytokine production"/>
    <property type="evidence" value="ECO:0007669"/>
    <property type="project" value="UniProtKB-ARBA"/>
</dbReference>
<evidence type="ECO:0000256" key="30">
    <source>
        <dbReference type="ARBA" id="ARBA00048679"/>
    </source>
</evidence>
<dbReference type="GO" id="GO:0005249">
    <property type="term" value="F:voltage-gated potassium channel activity"/>
    <property type="evidence" value="ECO:0007669"/>
    <property type="project" value="InterPro"/>
</dbReference>
<keyword evidence="23 38" id="KW-1133">Transmembrane helix</keyword>
<evidence type="ECO:0000259" key="40">
    <source>
        <dbReference type="PROSITE" id="PS50802"/>
    </source>
</evidence>
<evidence type="ECO:0000256" key="3">
    <source>
        <dbReference type="ARBA" id="ARBA00005505"/>
    </source>
</evidence>
<evidence type="ECO:0000256" key="33">
    <source>
        <dbReference type="ARBA" id="ARBA00066089"/>
    </source>
</evidence>
<dbReference type="InterPro" id="IPR017441">
    <property type="entry name" value="Protein_kinase_ATP_BS"/>
</dbReference>
<keyword evidence="9" id="KW-0633">Potassium transport</keyword>
<feature type="compositionally biased region" description="Low complexity" evidence="37">
    <location>
        <begin position="354"/>
        <end position="363"/>
    </location>
</feature>
<evidence type="ECO:0000256" key="19">
    <source>
        <dbReference type="ARBA" id="ARBA00022807"/>
    </source>
</evidence>
<dbReference type="SUPFAM" id="SSF81324">
    <property type="entry name" value="Voltage-gated potassium channels"/>
    <property type="match status" value="1"/>
</dbReference>
<dbReference type="InterPro" id="IPR000719">
    <property type="entry name" value="Prot_kinase_dom"/>
</dbReference>
<keyword evidence="20" id="KW-0631">Potassium channel</keyword>
<dbReference type="STRING" id="246437.L8YF77"/>
<dbReference type="Gene3D" id="1.10.287.70">
    <property type="match status" value="1"/>
</dbReference>
<dbReference type="GO" id="GO:0008076">
    <property type="term" value="C:voltage-gated potassium channel complex"/>
    <property type="evidence" value="ECO:0007669"/>
    <property type="project" value="InterPro"/>
</dbReference>
<evidence type="ECO:0000256" key="16">
    <source>
        <dbReference type="ARBA" id="ARBA00022777"/>
    </source>
</evidence>
<dbReference type="PRINTS" id="PR01497">
    <property type="entry name" value="SHALCHANNEL"/>
</dbReference>
<dbReference type="GO" id="GO:0006915">
    <property type="term" value="P:apoptotic process"/>
    <property type="evidence" value="ECO:0007669"/>
    <property type="project" value="UniProtKB-KW"/>
</dbReference>
<keyword evidence="14" id="KW-0053">Apoptosis</keyword>
<feature type="transmembrane region" description="Helical" evidence="38">
    <location>
        <begin position="96"/>
        <end position="112"/>
    </location>
</feature>
<evidence type="ECO:0000256" key="9">
    <source>
        <dbReference type="ARBA" id="ARBA00022538"/>
    </source>
</evidence>
<dbReference type="PANTHER" id="PTHR22984:SF10">
    <property type="entry name" value="SERINE_THREONINE-PROTEIN KINASE PIM-2"/>
    <property type="match status" value="1"/>
</dbReference>
<dbReference type="PRINTS" id="PR00169">
    <property type="entry name" value="KCHANNEL"/>
</dbReference>
<dbReference type="EMBL" id="KB363179">
    <property type="protein sequence ID" value="ELV13046.1"/>
    <property type="molecule type" value="Genomic_DNA"/>
</dbReference>
<dbReference type="Gene3D" id="3.30.200.20">
    <property type="entry name" value="Phosphorylase Kinase, domain 1"/>
    <property type="match status" value="1"/>
</dbReference>
<dbReference type="Pfam" id="PF02338">
    <property type="entry name" value="OTU"/>
    <property type="match status" value="1"/>
</dbReference>
<feature type="compositionally biased region" description="Gly residues" evidence="37">
    <location>
        <begin position="343"/>
        <end position="353"/>
    </location>
</feature>
<dbReference type="Gene3D" id="3.90.70.80">
    <property type="match status" value="1"/>
</dbReference>
<feature type="domain" description="OTU" evidence="40">
    <location>
        <begin position="460"/>
        <end position="588"/>
    </location>
</feature>
<dbReference type="AlphaFoldDB" id="L8YF77"/>
<evidence type="ECO:0000256" key="18">
    <source>
        <dbReference type="ARBA" id="ARBA00022801"/>
    </source>
</evidence>
<keyword evidence="7" id="KW-0813">Transport</keyword>
<dbReference type="PROSITE" id="PS00108">
    <property type="entry name" value="PROTEIN_KINASE_ST"/>
    <property type="match status" value="1"/>
</dbReference>
<comment type="subcellular location">
    <subcellularLocation>
        <location evidence="2">Membrane</location>
        <topology evidence="2">Multi-pass membrane protein</topology>
    </subcellularLocation>
</comment>
<evidence type="ECO:0000256" key="17">
    <source>
        <dbReference type="ARBA" id="ARBA00022786"/>
    </source>
</evidence>
<comment type="subunit">
    <text evidence="33">Interacts with MYC.</text>
</comment>
<evidence type="ECO:0000256" key="27">
    <source>
        <dbReference type="ARBA" id="ARBA00023306"/>
    </source>
</evidence>
<dbReference type="Proteomes" id="UP000011518">
    <property type="component" value="Unassembled WGS sequence"/>
</dbReference>
<comment type="catalytic activity">
    <reaction evidence="1">
        <text>Thiol-dependent hydrolysis of ester, thioester, amide, peptide and isopeptide bonds formed by the C-terminal Gly of ubiquitin (a 76-residue protein attached to proteins as an intracellular targeting signal).</text>
        <dbReference type="EC" id="3.4.19.12"/>
    </reaction>
</comment>
<keyword evidence="27" id="KW-0131">Cell cycle</keyword>
<keyword evidence="26" id="KW-0407">Ion channel</keyword>
<sequence length="1093" mass="118958">MSLIDVVAILPYYIGLFVPKNEDVSGAFVTLRVFRVFRIFKFSRHSQGLRILGYTLKSCASELGFLLFSLTMAIIIFATVMFYAEKGTSKTNFTSIPAAFWYTIVTMTTLGYGDMVPSTIAGKIFGSICSLSGVLVIALPVPVIVSNFSRIYHQNQRADKRRAQQKVRLARIRLAKSGTTNAFLQYKQNGGLEDSSSGEDQALYVRNRSAFEQQHHHLLHCLEKTTCHEFTDELTFSEALGAVSLGGRTSRSTSVSSQPVGPGSLLSSCCPRRAKRRAIRLANSTASVSRGSMQELDTLAGLQRSPAPQSLDLNCDSRDFGSPLISTPPPPANTPDESHPSSPGGGGGSGGGRTSSTLRNSSLGGVPGDALGAAGAGVGAAGVVVGVGGAAGVGGCCSGPGHSKRRRQAPGVGAVGGASPEREEVGAGYNSEDEYEAAAARIEAMDPATVEQALRDKKGFIIKQMKEDGACLFRAVADQVYGDQDMHEVVRKHCMDYLMKNADYFSNYVTEDFTTYINRKRKNNCHGNHIEMQAMAEMYNRPVEVYQYSTGTSAVEPINTFHGIHQNEDEPIRVSYHRNIHYNSVVNPNKATIGVGLGLPSFKPGYAEQSLMKNAIKTSEESWIEQQMLEDKKRATDWEATNEAIEEQVARESYLQWLRDQEKQARQVRGSSQSRKASATCSSATAAASSGLEEWSSRSPRQRSSASSPEHPELHAELGIKPPSPGTVLALAKPPSPCAPGTSSQFSAGADRATSPLVSLYPALECRALIQQMSPSAFGLNDWDDDEILASVLAVSQQEYLDRGKDREAFEAQYRLGPLLGKGGFGTVFAGHRITDRHQVAIKVIPRNRVLGWSPLSDSVSCPLEVALLWKVGAGGGHPGVIRLLDWFETPEGFMLVLERPLPAQDLFDYITEKGPLGEGRSRCFFAQVVAAVQHCHARGVVHRDIKDENILIDLRRGCTKLIDFGSGALLHDEPYTDFDGTRVYSPPEWISRHQYHALPATVWSLGILLYDMVCGDIPFERDQEILEAELHFPAHVSPDCCALIRRCLAPKPSSRPSLEEILLDPWMQTPAEDAPLNPPKGGPTPLAWSLLP</sequence>
<dbReference type="PROSITE" id="PS00107">
    <property type="entry name" value="PROTEIN_KINASE_ATP"/>
    <property type="match status" value="1"/>
</dbReference>
<feature type="region of interest" description="Disordered" evidence="37">
    <location>
        <begin position="304"/>
        <end position="363"/>
    </location>
</feature>
<evidence type="ECO:0000256" key="31">
    <source>
        <dbReference type="ARBA" id="ARBA00056240"/>
    </source>
</evidence>
<dbReference type="InterPro" id="IPR003975">
    <property type="entry name" value="K_chnl_volt-dep_Kv4"/>
</dbReference>
<dbReference type="CDD" id="cd14101">
    <property type="entry name" value="STKc_PIM2"/>
    <property type="match status" value="1"/>
</dbReference>
<dbReference type="PROSITE" id="PS50011">
    <property type="entry name" value="PROTEIN_KINASE_DOM"/>
    <property type="match status" value="1"/>
</dbReference>
<feature type="transmembrane region" description="Helical" evidence="38">
    <location>
        <begin position="124"/>
        <end position="145"/>
    </location>
</feature>
<dbReference type="FunFam" id="3.90.70.80:FF:000002">
    <property type="entry name" value="OTU domain-containing protein 5 isoform X2"/>
    <property type="match status" value="1"/>
</dbReference>
<keyword evidence="25 38" id="KW-0472">Membrane</keyword>
<dbReference type="InterPro" id="IPR005821">
    <property type="entry name" value="Ion_trans_dom"/>
</dbReference>
<dbReference type="InterPro" id="IPR038765">
    <property type="entry name" value="Papain-like_cys_pep_sf"/>
</dbReference>
<feature type="region of interest" description="Disordered" evidence="37">
    <location>
        <begin position="247"/>
        <end position="268"/>
    </location>
</feature>
<dbReference type="GO" id="GO:0004843">
    <property type="term" value="F:cysteine-type deubiquitinase activity"/>
    <property type="evidence" value="ECO:0007669"/>
    <property type="project" value="UniProtKB-EC"/>
</dbReference>
<comment type="similarity">
    <text evidence="3">Belongs to the protein kinase superfamily. CAMK Ser/Thr protein kinase family. PIM subfamily.</text>
</comment>
<dbReference type="GO" id="GO:0004674">
    <property type="term" value="F:protein serine/threonine kinase activity"/>
    <property type="evidence" value="ECO:0007669"/>
    <property type="project" value="UniProtKB-KW"/>
</dbReference>
<dbReference type="GO" id="GO:0005737">
    <property type="term" value="C:cytoplasm"/>
    <property type="evidence" value="ECO:0007669"/>
    <property type="project" value="TreeGrafter"/>
</dbReference>
<evidence type="ECO:0000256" key="15">
    <source>
        <dbReference type="ARBA" id="ARBA00022741"/>
    </source>
</evidence>
<dbReference type="InterPro" id="IPR024587">
    <property type="entry name" value="K_chnl_volt-dep_Kv4_C"/>
</dbReference>
<keyword evidence="10" id="KW-0597">Phosphoprotein</keyword>
<dbReference type="GO" id="GO:0006508">
    <property type="term" value="P:proteolysis"/>
    <property type="evidence" value="ECO:0007669"/>
    <property type="project" value="UniProtKB-KW"/>
</dbReference>
<comment type="catalytic activity">
    <reaction evidence="30">
        <text>L-seryl-[protein] + ATP = O-phospho-L-seryl-[protein] + ADP + H(+)</text>
        <dbReference type="Rhea" id="RHEA:17989"/>
        <dbReference type="Rhea" id="RHEA-COMP:9863"/>
        <dbReference type="Rhea" id="RHEA-COMP:11604"/>
        <dbReference type="ChEBI" id="CHEBI:15378"/>
        <dbReference type="ChEBI" id="CHEBI:29999"/>
        <dbReference type="ChEBI" id="CHEBI:30616"/>
        <dbReference type="ChEBI" id="CHEBI:83421"/>
        <dbReference type="ChEBI" id="CHEBI:456216"/>
        <dbReference type="EC" id="2.7.11.1"/>
    </reaction>
</comment>
<keyword evidence="42" id="KW-1185">Reference proteome</keyword>
<name>L8YF77_TUPCH</name>
<dbReference type="InterPro" id="IPR003323">
    <property type="entry name" value="OTU_dom"/>
</dbReference>
<feature type="domain" description="Protein kinase" evidence="39">
    <location>
        <begin position="814"/>
        <end position="1068"/>
    </location>
</feature>
<dbReference type="EC" id="2.7.11.1" evidence="5"/>
<comment type="function">
    <text evidence="31">Deubiquitinating enzyme that functions as a negative regulator of the innate immune system. Has peptidase activity towards 'Lys-48'- and 'Lys-63'-linked polyubiquitin chains. Can also cleave 'Lys-11'-linked ubiquitin chains (in vitro). Acts via TRAF3 deubiquitination and subsequent suppression of type I interferon (IFN) production. Controls neuroectodermal differentiation through cleaving 'Lys-48'-linked ubiquitin chains to counteract degradation of select chromatin regulators such as ARID1A, HDAC2 and HCF1. Acts as a positive regulator of mTORC1 and mTORC2 signaling following phosphorylation by MTOR: acts by mediating deubiquitination of BTRC, leading to its stability.</text>
</comment>
<evidence type="ECO:0000256" key="37">
    <source>
        <dbReference type="SAM" id="MobiDB-lite"/>
    </source>
</evidence>
<evidence type="ECO:0000256" key="34">
    <source>
        <dbReference type="ARBA" id="ARBA00073941"/>
    </source>
</evidence>
<dbReference type="Gene3D" id="1.10.510.10">
    <property type="entry name" value="Transferase(Phosphotransferase) domain 1"/>
    <property type="match status" value="1"/>
</dbReference>
<dbReference type="Gene3D" id="1.10.287.930">
    <property type="entry name" value="Mammalian shaker kv1.2 potassium channel- beta subunit complex"/>
    <property type="match status" value="1"/>
</dbReference>
<evidence type="ECO:0000256" key="2">
    <source>
        <dbReference type="ARBA" id="ARBA00004141"/>
    </source>
</evidence>
<protein>
    <recommendedName>
        <fullName evidence="35">OTU domain-containing protein 5</fullName>
        <ecNumber evidence="5">2.7.11.1</ecNumber>
        <ecNumber evidence="6">3.4.19.12</ecNumber>
    </recommendedName>
    <alternativeName>
        <fullName evidence="28">Deubiquitinating enzyme A</fullName>
    </alternativeName>
    <alternativeName>
        <fullName evidence="34">Serine/threonine-protein kinase pim-2</fullName>
    </alternativeName>
</protein>
<dbReference type="SMART" id="SM00220">
    <property type="entry name" value="S_TKc"/>
    <property type="match status" value="1"/>
</dbReference>
<dbReference type="Pfam" id="PF11879">
    <property type="entry name" value="DUF3399"/>
    <property type="match status" value="1"/>
</dbReference>
<dbReference type="SUPFAM" id="SSF56112">
    <property type="entry name" value="Protein kinase-like (PK-like)"/>
    <property type="match status" value="1"/>
</dbReference>
<dbReference type="InParanoid" id="L8YF77"/>
<keyword evidence="13 38" id="KW-0812">Transmembrane</keyword>
<keyword evidence="16" id="KW-0418">Kinase</keyword>
<evidence type="ECO:0000256" key="26">
    <source>
        <dbReference type="ARBA" id="ARBA00023303"/>
    </source>
</evidence>
<dbReference type="GO" id="GO:0030154">
    <property type="term" value="P:cell differentiation"/>
    <property type="evidence" value="ECO:0007669"/>
    <property type="project" value="UniProtKB-ARBA"/>
</dbReference>
<feature type="region of interest" description="Disordered" evidence="37">
    <location>
        <begin position="688"/>
        <end position="749"/>
    </location>
</feature>
<dbReference type="Pfam" id="PF00520">
    <property type="entry name" value="Ion_trans"/>
    <property type="match status" value="1"/>
</dbReference>
<evidence type="ECO:0000256" key="35">
    <source>
        <dbReference type="ARBA" id="ARBA00074855"/>
    </source>
</evidence>
<reference evidence="42" key="2">
    <citation type="journal article" date="2013" name="Nat. Commun.">
        <title>Genome of the Chinese tree shrew.</title>
        <authorList>
            <person name="Fan Y."/>
            <person name="Huang Z.Y."/>
            <person name="Cao C.C."/>
            <person name="Chen C.S."/>
            <person name="Chen Y.X."/>
            <person name="Fan D.D."/>
            <person name="He J."/>
            <person name="Hou H.L."/>
            <person name="Hu L."/>
            <person name="Hu X.T."/>
            <person name="Jiang X.T."/>
            <person name="Lai R."/>
            <person name="Lang Y.S."/>
            <person name="Liang B."/>
            <person name="Liao S.G."/>
            <person name="Mu D."/>
            <person name="Ma Y.Y."/>
            <person name="Niu Y.Y."/>
            <person name="Sun X.Q."/>
            <person name="Xia J.Q."/>
            <person name="Xiao J."/>
            <person name="Xiong Z.Q."/>
            <person name="Xu L."/>
            <person name="Yang L."/>
            <person name="Zhang Y."/>
            <person name="Zhao W."/>
            <person name="Zhao X.D."/>
            <person name="Zheng Y.T."/>
            <person name="Zhou J.M."/>
            <person name="Zhu Y.B."/>
            <person name="Zhang G.J."/>
            <person name="Wang J."/>
            <person name="Yao Y.G."/>
        </authorList>
    </citation>
    <scope>NUCLEOTIDE SEQUENCE [LARGE SCALE GENOMIC DNA]</scope>
</reference>
<accession>L8YF77</accession>
<feature type="compositionally biased region" description="Low complexity" evidence="37">
    <location>
        <begin position="247"/>
        <end position="257"/>
    </location>
</feature>
<keyword evidence="21 36" id="KW-0067">ATP-binding</keyword>
<evidence type="ECO:0000256" key="10">
    <source>
        <dbReference type="ARBA" id="ARBA00022553"/>
    </source>
</evidence>
<dbReference type="InterPro" id="IPR008271">
    <property type="entry name" value="Ser/Thr_kinase_AS"/>
</dbReference>
<comment type="catalytic activity">
    <reaction evidence="29">
        <text>L-threonyl-[protein] + ATP = O-phospho-L-threonyl-[protein] + ADP + H(+)</text>
        <dbReference type="Rhea" id="RHEA:46608"/>
        <dbReference type="Rhea" id="RHEA-COMP:11060"/>
        <dbReference type="Rhea" id="RHEA-COMP:11605"/>
        <dbReference type="ChEBI" id="CHEBI:15378"/>
        <dbReference type="ChEBI" id="CHEBI:30013"/>
        <dbReference type="ChEBI" id="CHEBI:30616"/>
        <dbReference type="ChEBI" id="CHEBI:61977"/>
        <dbReference type="ChEBI" id="CHEBI:456216"/>
        <dbReference type="EC" id="2.7.11.1"/>
    </reaction>
</comment>
<keyword evidence="12" id="KW-0808">Transferase</keyword>
<evidence type="ECO:0000256" key="32">
    <source>
        <dbReference type="ARBA" id="ARBA00062200"/>
    </source>
</evidence>
<evidence type="ECO:0000256" key="24">
    <source>
        <dbReference type="ARBA" id="ARBA00023065"/>
    </source>
</evidence>
<evidence type="ECO:0000256" key="21">
    <source>
        <dbReference type="ARBA" id="ARBA00022840"/>
    </source>
</evidence>